<keyword evidence="3" id="KW-1185">Reference proteome</keyword>
<gene>
    <name evidence="2" type="ORF">E1J38_002345</name>
</gene>
<dbReference type="PROSITE" id="PS50164">
    <property type="entry name" value="GIY_YIG"/>
    <property type="match status" value="1"/>
</dbReference>
<evidence type="ECO:0000313" key="2">
    <source>
        <dbReference type="EMBL" id="TWO34719.1"/>
    </source>
</evidence>
<dbReference type="Proteomes" id="UP000295814">
    <property type="component" value="Unassembled WGS sequence"/>
</dbReference>
<dbReference type="SUPFAM" id="SSF82771">
    <property type="entry name" value="GIY-YIG endonuclease"/>
    <property type="match status" value="1"/>
</dbReference>
<accession>A0A562YJ52</accession>
<protein>
    <submittedName>
        <fullName evidence="2">DUF2075 domain-containing protein</fullName>
    </submittedName>
</protein>
<dbReference type="SUPFAM" id="SSF52540">
    <property type="entry name" value="P-loop containing nucleoside triphosphate hydrolases"/>
    <property type="match status" value="1"/>
</dbReference>
<dbReference type="OrthoDB" id="9759819at2"/>
<dbReference type="Gene3D" id="3.40.50.300">
    <property type="entry name" value="P-loop containing nucleotide triphosphate hydrolases"/>
    <property type="match status" value="1"/>
</dbReference>
<dbReference type="AlphaFoldDB" id="A0A562YJ52"/>
<dbReference type="EMBL" id="SMZJ02000001">
    <property type="protein sequence ID" value="TWO34719.1"/>
    <property type="molecule type" value="Genomic_DNA"/>
</dbReference>
<dbReference type="InterPro" id="IPR000305">
    <property type="entry name" value="GIY-YIG_endonuc"/>
</dbReference>
<comment type="caution">
    <text evidence="2">The sequence shown here is derived from an EMBL/GenBank/DDBJ whole genome shotgun (WGS) entry which is preliminary data.</text>
</comment>
<dbReference type="RefSeq" id="WP_133354284.1">
    <property type="nucleotide sequence ID" value="NZ_SMZJ02000001.1"/>
</dbReference>
<feature type="domain" description="GIY-YIG" evidence="1">
    <location>
        <begin position="33"/>
        <end position="107"/>
    </location>
</feature>
<evidence type="ECO:0000313" key="3">
    <source>
        <dbReference type="Proteomes" id="UP000295814"/>
    </source>
</evidence>
<dbReference type="InterPro" id="IPR027417">
    <property type="entry name" value="P-loop_NTPase"/>
</dbReference>
<evidence type="ECO:0000259" key="1">
    <source>
        <dbReference type="PROSITE" id="PS50164"/>
    </source>
</evidence>
<sequence length="565" mass="65399">MEELIPTDFVINKYLFDKLYISQIEDDYYTQNLYPIVYILYDLNTSIAYVGESTSALSRMQNHLAHPEKSKLKYVYIISSKTFNKSATLDIESNLIKYMVADETFILLNGNAGIADHNYFQKDKYFQVFENIWENLKLEKVVTKNILDIDNSDLFKYSPYKSLTQDQHLAIRQYLNILLNKDTSTVFVEGSAGTGKTVLAVYLIKLLLTKFDLDDYEDLEGDTLQELELVQTIQAKKEELVIGLVVPMVSLRKTIKEVFKNVKGLKANMVIGASEVLKKDYDVLIVDEAHRLRRRFGITNYRSHDKNNRAFGLGEEGTELDWILKSSKHQLLFYDQAQSIRPSDVDKNYFLELKNLQDTEIIRLTSQLRSKGGVDYIDFVDDLLNTRLSKLEGKGEFKSDQYDLKIFDYLPDLINELKIKEKDYGLCRMMAGYSWKWVSKESDIPDAVIDGVELTWNRVPHDWINSTDDLNEIGCIHTTQGYDLNYAGVIFGNEIKYDKDSGEIIIDKAEYYDSKGMVGISDIEVLKDYIINIYKTLMYRGIKGVYIYICDKGLRDYFNKFIGTQ</sequence>
<dbReference type="InterPro" id="IPR018647">
    <property type="entry name" value="SLFN_3-like_DNA/RNA_helicase"/>
</dbReference>
<dbReference type="Pfam" id="PF09848">
    <property type="entry name" value="SLFN-g3_helicase"/>
    <property type="match status" value="1"/>
</dbReference>
<dbReference type="InterPro" id="IPR035901">
    <property type="entry name" value="GIY-YIG_endonuc_sf"/>
</dbReference>
<proteinExistence type="predicted"/>
<reference evidence="2 3" key="1">
    <citation type="submission" date="2019-07" db="EMBL/GenBank/DDBJ databases">
        <title>Seonamhaeicola sp. W255 draft genome.</title>
        <authorList>
            <person name="Zhang X.-Y."/>
            <person name="Zhang R."/>
            <person name="Zhong Y.-L."/>
            <person name="Du Z.-J."/>
        </authorList>
    </citation>
    <scope>NUCLEOTIDE SEQUENCE [LARGE SCALE GENOMIC DNA]</scope>
    <source>
        <strain evidence="2 3">W255</strain>
    </source>
</reference>
<dbReference type="CDD" id="cd10439">
    <property type="entry name" value="GIY-YIG_COG3410"/>
    <property type="match status" value="1"/>
</dbReference>
<name>A0A562YJ52_9FLAO</name>
<organism evidence="2 3">
    <name type="scientific">Seonamhaeicola sediminis</name>
    <dbReference type="NCBI Taxonomy" id="2528206"/>
    <lineage>
        <taxon>Bacteria</taxon>
        <taxon>Pseudomonadati</taxon>
        <taxon>Bacteroidota</taxon>
        <taxon>Flavobacteriia</taxon>
        <taxon>Flavobacteriales</taxon>
        <taxon>Flavobacteriaceae</taxon>
    </lineage>
</organism>